<dbReference type="GO" id="GO:0016410">
    <property type="term" value="F:N-acyltransferase activity"/>
    <property type="evidence" value="ECO:0007669"/>
    <property type="project" value="UniProtKB-UniRule"/>
</dbReference>
<evidence type="ECO:0000256" key="1">
    <source>
        <dbReference type="ARBA" id="ARBA00004651"/>
    </source>
</evidence>
<comment type="caution">
    <text evidence="11">The sequence shown here is derived from an EMBL/GenBank/DDBJ whole genome shotgun (WGS) entry which is preliminary data.</text>
</comment>
<dbReference type="EMBL" id="LQZT01000048">
    <property type="protein sequence ID" value="OCW55898.1"/>
    <property type="molecule type" value="Genomic_DNA"/>
</dbReference>
<comment type="subcellular location">
    <subcellularLocation>
        <location evidence="1 9">Cell membrane</location>
        <topology evidence="1 9">Multi-pass membrane protein</topology>
    </subcellularLocation>
</comment>
<dbReference type="InterPro" id="IPR036526">
    <property type="entry name" value="C-N_Hydrolase_sf"/>
</dbReference>
<dbReference type="InterPro" id="IPR045378">
    <property type="entry name" value="LNT_N"/>
</dbReference>
<dbReference type="RefSeq" id="WP_066182879.1">
    <property type="nucleotide sequence ID" value="NZ_LQZT01000048.1"/>
</dbReference>
<reference evidence="11 12" key="1">
    <citation type="submission" date="2015-12" db="EMBL/GenBank/DDBJ databases">
        <authorList>
            <person name="Shamseldin A."/>
            <person name="Moawad H."/>
            <person name="Abd El-Rahim W.M."/>
            <person name="Sadowsky M.J."/>
        </authorList>
    </citation>
    <scope>NUCLEOTIDE SEQUENCE [LARGE SCALE GENOMIC DNA]</scope>
    <source>
        <strain evidence="11 12">JC234</strain>
    </source>
</reference>
<evidence type="ECO:0000313" key="11">
    <source>
        <dbReference type="EMBL" id="OCW55898.1"/>
    </source>
</evidence>
<feature type="transmembrane region" description="Helical" evidence="9">
    <location>
        <begin position="101"/>
        <end position="124"/>
    </location>
</feature>
<keyword evidence="11" id="KW-0449">Lipoprotein</keyword>
<evidence type="ECO:0000256" key="7">
    <source>
        <dbReference type="ARBA" id="ARBA00023136"/>
    </source>
</evidence>
<keyword evidence="8 9" id="KW-0012">Acyltransferase</keyword>
<feature type="transmembrane region" description="Helical" evidence="9">
    <location>
        <begin position="36"/>
        <end position="54"/>
    </location>
</feature>
<dbReference type="Pfam" id="PF20154">
    <property type="entry name" value="LNT_N"/>
    <property type="match status" value="1"/>
</dbReference>
<dbReference type="Proteomes" id="UP000094795">
    <property type="component" value="Unassembled WGS sequence"/>
</dbReference>
<evidence type="ECO:0000256" key="5">
    <source>
        <dbReference type="ARBA" id="ARBA00022692"/>
    </source>
</evidence>
<dbReference type="PANTHER" id="PTHR38686">
    <property type="entry name" value="APOLIPOPROTEIN N-ACYLTRANSFERASE"/>
    <property type="match status" value="1"/>
</dbReference>
<feature type="transmembrane region" description="Helical" evidence="9">
    <location>
        <begin position="179"/>
        <end position="198"/>
    </location>
</feature>
<keyword evidence="12" id="KW-1185">Reference proteome</keyword>
<keyword evidence="7 9" id="KW-0472">Membrane</keyword>
<dbReference type="GO" id="GO:0005886">
    <property type="term" value="C:plasma membrane"/>
    <property type="evidence" value="ECO:0007669"/>
    <property type="project" value="UniProtKB-SubCell"/>
</dbReference>
<protein>
    <recommendedName>
        <fullName evidence="9">Apolipoprotein N-acyltransferase</fullName>
        <shortName evidence="9">ALP N-acyltransferase</shortName>
        <ecNumber evidence="9">2.3.1.269</ecNumber>
    </recommendedName>
</protein>
<evidence type="ECO:0000259" key="10">
    <source>
        <dbReference type="PROSITE" id="PS50263"/>
    </source>
</evidence>
<dbReference type="Gene3D" id="3.60.110.10">
    <property type="entry name" value="Carbon-nitrogen hydrolase"/>
    <property type="match status" value="1"/>
</dbReference>
<dbReference type="Pfam" id="PF00795">
    <property type="entry name" value="CN_hydrolase"/>
    <property type="match status" value="1"/>
</dbReference>
<sequence>MERIAESIMLSWGAKRVLIAFAAGALAVLALPPFNFFAVLFVSFPVLVWLLDGASGPADAGAIGRLRPAFVTGWWFGLGYFVAGLWWLGNALLSGAEGFEWALPLAIVGLPAVLALFYGAAAALARLVWSDGLGRIAALAAAFGLLEWVRSFALTGFPWNAVGYAAMPVPLLMQSVEIVGLYGLSALTVFVFSAPALVGTRRGAVAGMSLALLLLAAHAGYGWAALWRLDRLPARAPEAVVRIVQPAIGLSEKWDAAERERIFSRMLSLSALPPAEGQPRPSHIVWPETAVPFLFTDNPGALSRIADMLQVGQTLVTGAVRAEEGSGGAPQRYYNTIYVIDDEGQIIGSADKAHLVPFGEYLPFETWLRKLGLTTIAETLGGFSAGDRRNLLKLPGGLGAVPLICYEAIFPELAAVDGGRGALLLNVTNDAWFGMTPGPYQHLRQAQVRSVEARLPLVRAANSGISAVTDSGGRILASLPLGEAGVFDVDLPAAGQESWSTQNRGLNFGLIIAIMALTALFARRSKRQGLD</sequence>
<feature type="transmembrane region" description="Helical" evidence="9">
    <location>
        <begin position="136"/>
        <end position="159"/>
    </location>
</feature>
<dbReference type="InterPro" id="IPR004563">
    <property type="entry name" value="Apolipo_AcylTrfase"/>
</dbReference>
<comment type="similarity">
    <text evidence="2 9">Belongs to the CN hydrolase family. Apolipoprotein N-acyltransferase subfamily.</text>
</comment>
<feature type="transmembrane region" description="Helical" evidence="9">
    <location>
        <begin position="210"/>
        <end position="229"/>
    </location>
</feature>
<feature type="transmembrane region" description="Helical" evidence="9">
    <location>
        <begin position="66"/>
        <end position="89"/>
    </location>
</feature>
<evidence type="ECO:0000256" key="4">
    <source>
        <dbReference type="ARBA" id="ARBA00022679"/>
    </source>
</evidence>
<dbReference type="UniPathway" id="UPA00666"/>
<keyword evidence="3 9" id="KW-1003">Cell membrane</keyword>
<evidence type="ECO:0000313" key="12">
    <source>
        <dbReference type="Proteomes" id="UP000094795"/>
    </source>
</evidence>
<gene>
    <name evidence="9" type="primary">lnt</name>
    <name evidence="11" type="ORF">AWJ14_11715</name>
</gene>
<keyword evidence="6 9" id="KW-1133">Transmembrane helix</keyword>
<evidence type="ECO:0000256" key="6">
    <source>
        <dbReference type="ARBA" id="ARBA00022989"/>
    </source>
</evidence>
<feature type="transmembrane region" description="Helical" evidence="9">
    <location>
        <begin position="12"/>
        <end position="30"/>
    </location>
</feature>
<comment type="pathway">
    <text evidence="9">Protein modification; lipoprotein biosynthesis (N-acyl transfer).</text>
</comment>
<keyword evidence="4 9" id="KW-0808">Transferase</keyword>
<comment type="function">
    <text evidence="9">Catalyzes the phospholipid dependent N-acylation of the N-terminal cysteine of apolipoprotein, the last step in lipoprotein maturation.</text>
</comment>
<dbReference type="PANTHER" id="PTHR38686:SF1">
    <property type="entry name" value="APOLIPOPROTEIN N-ACYLTRANSFERASE"/>
    <property type="match status" value="1"/>
</dbReference>
<evidence type="ECO:0000256" key="9">
    <source>
        <dbReference type="HAMAP-Rule" id="MF_01148"/>
    </source>
</evidence>
<dbReference type="EC" id="2.3.1.269" evidence="9"/>
<dbReference type="SUPFAM" id="SSF56317">
    <property type="entry name" value="Carbon-nitrogen hydrolase"/>
    <property type="match status" value="1"/>
</dbReference>
<dbReference type="CDD" id="cd07571">
    <property type="entry name" value="ALP_N-acyl_transferase"/>
    <property type="match status" value="1"/>
</dbReference>
<dbReference type="OrthoDB" id="9804277at2"/>
<keyword evidence="5 9" id="KW-0812">Transmembrane</keyword>
<dbReference type="STRING" id="1480615.AWJ14_11715"/>
<organism evidence="11 12">
    <name type="scientific">Hoeflea olei</name>
    <dbReference type="NCBI Taxonomy" id="1480615"/>
    <lineage>
        <taxon>Bacteria</taxon>
        <taxon>Pseudomonadati</taxon>
        <taxon>Pseudomonadota</taxon>
        <taxon>Alphaproteobacteria</taxon>
        <taxon>Hyphomicrobiales</taxon>
        <taxon>Rhizobiaceae</taxon>
        <taxon>Hoeflea</taxon>
    </lineage>
</organism>
<evidence type="ECO:0000256" key="2">
    <source>
        <dbReference type="ARBA" id="ARBA00010065"/>
    </source>
</evidence>
<comment type="catalytic activity">
    <reaction evidence="9">
        <text>N-terminal S-1,2-diacyl-sn-glyceryl-L-cysteinyl-[lipoprotein] + a glycerophospholipid = N-acyl-S-1,2-diacyl-sn-glyceryl-L-cysteinyl-[lipoprotein] + a 2-acyl-sn-glycero-3-phospholipid + H(+)</text>
        <dbReference type="Rhea" id="RHEA:48228"/>
        <dbReference type="Rhea" id="RHEA-COMP:14681"/>
        <dbReference type="Rhea" id="RHEA-COMP:14684"/>
        <dbReference type="ChEBI" id="CHEBI:15378"/>
        <dbReference type="ChEBI" id="CHEBI:136912"/>
        <dbReference type="ChEBI" id="CHEBI:140656"/>
        <dbReference type="ChEBI" id="CHEBI:140657"/>
        <dbReference type="ChEBI" id="CHEBI:140660"/>
        <dbReference type="EC" id="2.3.1.269"/>
    </reaction>
</comment>
<feature type="transmembrane region" description="Helical" evidence="9">
    <location>
        <begin position="505"/>
        <end position="522"/>
    </location>
</feature>
<evidence type="ECO:0000256" key="3">
    <source>
        <dbReference type="ARBA" id="ARBA00022475"/>
    </source>
</evidence>
<dbReference type="AlphaFoldDB" id="A0A1C1YQW4"/>
<feature type="domain" description="CN hydrolase" evidence="10">
    <location>
        <begin position="244"/>
        <end position="493"/>
    </location>
</feature>
<dbReference type="PROSITE" id="PS50263">
    <property type="entry name" value="CN_HYDROLASE"/>
    <property type="match status" value="1"/>
</dbReference>
<dbReference type="InterPro" id="IPR003010">
    <property type="entry name" value="C-N_Hydrolase"/>
</dbReference>
<dbReference type="GO" id="GO:0042158">
    <property type="term" value="P:lipoprotein biosynthetic process"/>
    <property type="evidence" value="ECO:0007669"/>
    <property type="project" value="UniProtKB-UniRule"/>
</dbReference>
<accession>A0A1C1YQW4</accession>
<evidence type="ECO:0000256" key="8">
    <source>
        <dbReference type="ARBA" id="ARBA00023315"/>
    </source>
</evidence>
<dbReference type="HAMAP" id="MF_01148">
    <property type="entry name" value="Lnt"/>
    <property type="match status" value="1"/>
</dbReference>
<name>A0A1C1YQW4_9HYPH</name>
<proteinExistence type="inferred from homology"/>
<dbReference type="NCBIfam" id="TIGR00546">
    <property type="entry name" value="lnt"/>
    <property type="match status" value="1"/>
</dbReference>